<dbReference type="AlphaFoldDB" id="A0A1H5Y1Y8"/>
<dbReference type="STRING" id="96773.Tchl_0783"/>
<dbReference type="RefSeq" id="WP_075147238.1">
    <property type="nucleotide sequence ID" value="NZ_CP018839.1"/>
</dbReference>
<dbReference type="OrthoDB" id="5786478at2"/>
<proteinExistence type="predicted"/>
<dbReference type="Pfam" id="PF00106">
    <property type="entry name" value="adh_short"/>
    <property type="match status" value="1"/>
</dbReference>
<dbReference type="NCBIfam" id="NF006035">
    <property type="entry name" value="PRK08177.1"/>
    <property type="match status" value="1"/>
</dbReference>
<name>A0A1H5Y1Y8_9RHOO</name>
<dbReference type="InterPro" id="IPR052184">
    <property type="entry name" value="SDR_enzymes"/>
</dbReference>
<dbReference type="PANTHER" id="PTHR45458">
    <property type="entry name" value="SHORT-CHAIN DEHYDROGENASE/REDUCTASE SDR"/>
    <property type="match status" value="1"/>
</dbReference>
<dbReference type="EMBL" id="CP018839">
    <property type="protein sequence ID" value="APR03647.1"/>
    <property type="molecule type" value="Genomic_DNA"/>
</dbReference>
<dbReference type="InterPro" id="IPR002347">
    <property type="entry name" value="SDR_fam"/>
</dbReference>
<gene>
    <name evidence="1" type="ORF">Tchl_0783</name>
</gene>
<dbReference type="PRINTS" id="PR00081">
    <property type="entry name" value="GDHRDH"/>
</dbReference>
<dbReference type="SUPFAM" id="SSF51735">
    <property type="entry name" value="NAD(P)-binding Rossmann-fold domains"/>
    <property type="match status" value="1"/>
</dbReference>
<protein>
    <submittedName>
        <fullName evidence="1">NAD(P)(+)-binding dehydrogenase</fullName>
    </submittedName>
</protein>
<dbReference type="Gene3D" id="3.40.50.720">
    <property type="entry name" value="NAD(P)-binding Rossmann-like Domain"/>
    <property type="match status" value="1"/>
</dbReference>
<sequence>MTKTALIIGASRGLGLGLVRRFREQHWEVVATCRDDRGAQALGALDGVEVERVDICAPASREALAGRLEGRTFDLVFINAGIPGPAHRQVAPATAEEAGTLFLTNAIAPVQMAERLLGRLAPDGVLGFMSSVMGSVELAQAQHRLYGASKAALNHLVHSLWAGLGETRLTLLCLHPGWVQTDMGGAEAPLDVGTSTAGVCRVLAGAAGRGGVHFIDYRGQALPW</sequence>
<keyword evidence="2" id="KW-1185">Reference proteome</keyword>
<accession>A0A1H5Y1Y8</accession>
<evidence type="ECO:0000313" key="1">
    <source>
        <dbReference type="EMBL" id="APR03647.1"/>
    </source>
</evidence>
<dbReference type="KEGG" id="tcl:Tchl_0783"/>
<organism evidence="1 2">
    <name type="scientific">Thauera chlorobenzoica</name>
    <dbReference type="NCBI Taxonomy" id="96773"/>
    <lineage>
        <taxon>Bacteria</taxon>
        <taxon>Pseudomonadati</taxon>
        <taxon>Pseudomonadota</taxon>
        <taxon>Betaproteobacteria</taxon>
        <taxon>Rhodocyclales</taxon>
        <taxon>Zoogloeaceae</taxon>
        <taxon>Thauera</taxon>
    </lineage>
</organism>
<dbReference type="PANTHER" id="PTHR45458:SF1">
    <property type="entry name" value="SHORT CHAIN DEHYDROGENASE"/>
    <property type="match status" value="1"/>
</dbReference>
<reference evidence="1 2" key="1">
    <citation type="submission" date="2016-12" db="EMBL/GenBank/DDBJ databases">
        <title>Complete genome sequence of Thauera chlorobenzoica, a Betaproteobacterium degrading haloaromatics anaerobically to CO2 and halides.</title>
        <authorList>
            <person name="Goris T."/>
            <person name="Mergelsberg M."/>
            <person name="Boll M."/>
        </authorList>
    </citation>
    <scope>NUCLEOTIDE SEQUENCE [LARGE SCALE GENOMIC DNA]</scope>
    <source>
        <strain evidence="1 2">3CB1</strain>
    </source>
</reference>
<dbReference type="GO" id="GO:0016616">
    <property type="term" value="F:oxidoreductase activity, acting on the CH-OH group of donors, NAD or NADP as acceptor"/>
    <property type="evidence" value="ECO:0007669"/>
    <property type="project" value="TreeGrafter"/>
</dbReference>
<evidence type="ECO:0000313" key="2">
    <source>
        <dbReference type="Proteomes" id="UP000185739"/>
    </source>
</evidence>
<dbReference type="InterPro" id="IPR036291">
    <property type="entry name" value="NAD(P)-bd_dom_sf"/>
</dbReference>
<dbReference type="Proteomes" id="UP000185739">
    <property type="component" value="Chromosome"/>
</dbReference>